<evidence type="ECO:0000256" key="2">
    <source>
        <dbReference type="SAM" id="SignalP"/>
    </source>
</evidence>
<accession>A0ABS9E6X6</accession>
<dbReference type="InterPro" id="IPR038404">
    <property type="entry name" value="TRAP_DctP_sf"/>
</dbReference>
<dbReference type="CDD" id="cd13602">
    <property type="entry name" value="PBP2_TRAP_BpDctp6_7"/>
    <property type="match status" value="1"/>
</dbReference>
<dbReference type="PROSITE" id="PS51257">
    <property type="entry name" value="PROKAR_LIPOPROTEIN"/>
    <property type="match status" value="1"/>
</dbReference>
<dbReference type="RefSeq" id="WP_236114214.1">
    <property type="nucleotide sequence ID" value="NZ_JAKGTI010000002.1"/>
</dbReference>
<feature type="chain" id="PRO_5046387586" evidence="2">
    <location>
        <begin position="28"/>
        <end position="337"/>
    </location>
</feature>
<reference evidence="3 4" key="1">
    <citation type="submission" date="2022-01" db="EMBL/GenBank/DDBJ databases">
        <title>Maritalea mediterranea sp. nov., isolated from marine plastic residues from the Malva-rosa beach (Valencia, Spain).</title>
        <authorList>
            <person name="Vidal-Verdu A."/>
            <person name="Molina-Menor E."/>
            <person name="Pascual J."/>
            <person name="Pereto J."/>
            <person name="Porcar M."/>
        </authorList>
    </citation>
    <scope>NUCLEOTIDE SEQUENCE [LARGE SCALE GENOMIC DNA]</scope>
    <source>
        <strain evidence="3 4">P4.10X</strain>
    </source>
</reference>
<keyword evidence="4" id="KW-1185">Reference proteome</keyword>
<dbReference type="Gene3D" id="3.40.190.170">
    <property type="entry name" value="Bacterial extracellular solute-binding protein, family 7"/>
    <property type="match status" value="1"/>
</dbReference>
<dbReference type="PANTHER" id="PTHR33376:SF4">
    <property type="entry name" value="SIALIC ACID-BINDING PERIPLASMIC PROTEIN SIAP"/>
    <property type="match status" value="1"/>
</dbReference>
<gene>
    <name evidence="3" type="ORF">L1I42_09030</name>
</gene>
<evidence type="ECO:0000313" key="4">
    <source>
        <dbReference type="Proteomes" id="UP001201217"/>
    </source>
</evidence>
<protein>
    <submittedName>
        <fullName evidence="3">TRAP transporter substrate-binding protein</fullName>
    </submittedName>
</protein>
<feature type="signal peptide" evidence="2">
    <location>
        <begin position="1"/>
        <end position="27"/>
    </location>
</feature>
<name>A0ABS9E6X6_9HYPH</name>
<dbReference type="EMBL" id="JAKGTI010000002">
    <property type="protein sequence ID" value="MCF4098629.1"/>
    <property type="molecule type" value="Genomic_DNA"/>
</dbReference>
<keyword evidence="1 2" id="KW-0732">Signal</keyword>
<dbReference type="PANTHER" id="PTHR33376">
    <property type="match status" value="1"/>
</dbReference>
<evidence type="ECO:0000256" key="1">
    <source>
        <dbReference type="ARBA" id="ARBA00022729"/>
    </source>
</evidence>
<dbReference type="NCBIfam" id="NF037995">
    <property type="entry name" value="TRAP_S1"/>
    <property type="match status" value="1"/>
</dbReference>
<organism evidence="3 4">
    <name type="scientific">Maritalea mediterranea</name>
    <dbReference type="NCBI Taxonomy" id="2909667"/>
    <lineage>
        <taxon>Bacteria</taxon>
        <taxon>Pseudomonadati</taxon>
        <taxon>Pseudomonadota</taxon>
        <taxon>Alphaproteobacteria</taxon>
        <taxon>Hyphomicrobiales</taxon>
        <taxon>Devosiaceae</taxon>
        <taxon>Maritalea</taxon>
    </lineage>
</organism>
<dbReference type="Proteomes" id="UP001201217">
    <property type="component" value="Unassembled WGS sequence"/>
</dbReference>
<proteinExistence type="predicted"/>
<evidence type="ECO:0000313" key="3">
    <source>
        <dbReference type="EMBL" id="MCF4098629.1"/>
    </source>
</evidence>
<comment type="caution">
    <text evidence="3">The sequence shown here is derived from an EMBL/GenBank/DDBJ whole genome shotgun (WGS) entry which is preliminary data.</text>
</comment>
<dbReference type="InterPro" id="IPR018389">
    <property type="entry name" value="DctP_fam"/>
</dbReference>
<dbReference type="Pfam" id="PF03480">
    <property type="entry name" value="DctP"/>
    <property type="match status" value="1"/>
</dbReference>
<sequence length="337" mass="36591">MSFKWNRSIVSSVVALSVACASSAAMAEPVKWDFSDEYDLSGFTGQAAKHCIAEVEKIAGDDIDITYQGSGALGFSSADHFDAVQDGSVQAAVTLLTQLSGVDPIFSLSSLPFLANTPEQAYLLWQVARPEYEKVFEENGMKLLWAVPNAPSGIHAKKPITSVDAITGLRIRTYDVNGTETLKRAGAAPLQIAWSDLVPQLSTGGVDAVLTSADGGKQISIWDYLSDFTEVNYAMGIFVAHVNADAFDRLTPAAQTALTVTIDDCDAFNWEVMQKAMTSPYETMRENGMTITTDDEVPQEVFDHLREAASEVHKDWLEKTGERGAALLDAFEKAKMQ</sequence>